<name>A0A562SXP5_9BACT</name>
<dbReference type="InterPro" id="IPR001789">
    <property type="entry name" value="Sig_transdc_resp-reg_receiver"/>
</dbReference>
<keyword evidence="8" id="KW-0067">ATP-binding</keyword>
<keyword evidence="6 13" id="KW-0812">Transmembrane</keyword>
<feature type="domain" description="Histidine kinase" evidence="14">
    <location>
        <begin position="237"/>
        <end position="458"/>
    </location>
</feature>
<dbReference type="GO" id="GO:0000155">
    <property type="term" value="F:phosphorelay sensor kinase activity"/>
    <property type="evidence" value="ECO:0007669"/>
    <property type="project" value="InterPro"/>
</dbReference>
<dbReference type="Proteomes" id="UP000316167">
    <property type="component" value="Unassembled WGS sequence"/>
</dbReference>
<dbReference type="InterPro" id="IPR003661">
    <property type="entry name" value="HisK_dim/P_dom"/>
</dbReference>
<reference evidence="16 17" key="1">
    <citation type="journal article" date="2015" name="Stand. Genomic Sci.">
        <title>Genomic Encyclopedia of Bacterial and Archaeal Type Strains, Phase III: the genomes of soil and plant-associated and newly described type strains.</title>
        <authorList>
            <person name="Whitman W.B."/>
            <person name="Woyke T."/>
            <person name="Klenk H.P."/>
            <person name="Zhou Y."/>
            <person name="Lilburn T.G."/>
            <person name="Beck B.J."/>
            <person name="De Vos P."/>
            <person name="Vandamme P."/>
            <person name="Eisen J.A."/>
            <person name="Garrity G."/>
            <person name="Hugenholtz P."/>
            <person name="Kyrpides N.C."/>
        </authorList>
    </citation>
    <scope>NUCLEOTIDE SEQUENCE [LARGE SCALE GENOMIC DNA]</scope>
    <source>
        <strain evidence="16 17">CGMCC 1.7271</strain>
    </source>
</reference>
<dbReference type="SUPFAM" id="SSF52172">
    <property type="entry name" value="CheY-like"/>
    <property type="match status" value="1"/>
</dbReference>
<keyword evidence="16" id="KW-0808">Transferase</keyword>
<dbReference type="FunFam" id="3.30.565.10:FF:000010">
    <property type="entry name" value="Sensor histidine kinase RcsC"/>
    <property type="match status" value="1"/>
</dbReference>
<keyword evidence="9 13" id="KW-1133">Transmembrane helix</keyword>
<dbReference type="Gene3D" id="3.30.565.10">
    <property type="entry name" value="Histidine kinase-like ATPase, C-terminal domain"/>
    <property type="match status" value="1"/>
</dbReference>
<evidence type="ECO:0000256" key="11">
    <source>
        <dbReference type="ARBA" id="ARBA00023136"/>
    </source>
</evidence>
<sequence>MKHSFRYFLLSIFVVAILLIVFLQFNSNRSIDRLINGNENMLNGFEVKANLQRLQTDIAALESKARGTVISDAGISPAHLDTEIKAITTSLQKVTTLTADSSVQPLLNRLNQLVTSRIRFHRSLLDTFRLQGKIAAERMINNQDSKLITDAIKNTCSQIDGLHQLAITSFTLQADRNGRRAKTLGVIIALIAVASVFFIFTYITYKVRQQQALIERLNISEKKARDAAAVKENFLANMSHEIRTPLNAVLGFTHLLQRKQLDAESAAYVQTIQHSGENLLHVVNDILDLSKIEAGMLRIEAAPFSLRLVVHSVEAMFQPRLAEKNVQMHVTIDDRLPDLLEGDATRLTQALVNLAGNAAKFTEKGIITIDVSGKETSPTTVNVVITVKDTGIGIEEEKLKTIFERFEQAEDSVTRKYGGTGLGLAIVKDLVELQNGSITVKSKPGEGTMFTIELPFRIVTDNRSATVLPEQKQLLPDEMKQVKLLVAEDNVMNQLLLRYLFDEKKIAYDVAANGKEVIELLKKNSYDLVLMDIQMPEMDGYTTTQEIRNTLHLQLPVIAMTAHAMTGEREKCLEYGMNEYISKPIREELLFDLIKKFVPTNNNNPTARNTLTGTTTNYTYINLDYLKEVGMGNRTYEKKITEQFMSLLPDQLLQLEMLYNQGKTNEVQQTAHSLKTTIAAMGLNPLLDPLLDKLEYNLLDEKEFTETYTALQLVCKHSLQEVQLFYQSIANS</sequence>
<evidence type="ECO:0000256" key="1">
    <source>
        <dbReference type="ARBA" id="ARBA00000085"/>
    </source>
</evidence>
<evidence type="ECO:0000256" key="3">
    <source>
        <dbReference type="ARBA" id="ARBA00012438"/>
    </source>
</evidence>
<dbReference type="InterPro" id="IPR036097">
    <property type="entry name" value="HisK_dim/P_sf"/>
</dbReference>
<evidence type="ECO:0000259" key="14">
    <source>
        <dbReference type="PROSITE" id="PS50109"/>
    </source>
</evidence>
<dbReference type="GO" id="GO:0005886">
    <property type="term" value="C:plasma membrane"/>
    <property type="evidence" value="ECO:0007669"/>
    <property type="project" value="UniProtKB-SubCell"/>
</dbReference>
<evidence type="ECO:0000256" key="13">
    <source>
        <dbReference type="SAM" id="Phobius"/>
    </source>
</evidence>
<protein>
    <recommendedName>
        <fullName evidence="3">histidine kinase</fullName>
        <ecNumber evidence="3">2.7.13.3</ecNumber>
    </recommendedName>
</protein>
<dbReference type="SUPFAM" id="SSF47226">
    <property type="entry name" value="Histidine-containing phosphotransfer domain, HPT domain"/>
    <property type="match status" value="1"/>
</dbReference>
<dbReference type="PANTHER" id="PTHR45339:SF1">
    <property type="entry name" value="HYBRID SIGNAL TRANSDUCTION HISTIDINE KINASE J"/>
    <property type="match status" value="1"/>
</dbReference>
<dbReference type="CDD" id="cd00082">
    <property type="entry name" value="HisKA"/>
    <property type="match status" value="1"/>
</dbReference>
<dbReference type="SMART" id="SM00387">
    <property type="entry name" value="HATPase_c"/>
    <property type="match status" value="1"/>
</dbReference>
<evidence type="ECO:0000256" key="6">
    <source>
        <dbReference type="ARBA" id="ARBA00022692"/>
    </source>
</evidence>
<dbReference type="SUPFAM" id="SSF47384">
    <property type="entry name" value="Homodimeric domain of signal transducing histidine kinase"/>
    <property type="match status" value="1"/>
</dbReference>
<keyword evidence="7" id="KW-0547">Nucleotide-binding</keyword>
<comment type="subcellular location">
    <subcellularLocation>
        <location evidence="2">Cell membrane</location>
        <topology evidence="2">Multi-pass membrane protein</topology>
    </subcellularLocation>
</comment>
<dbReference type="InterPro" id="IPR007891">
    <property type="entry name" value="CHASE3"/>
</dbReference>
<feature type="transmembrane region" description="Helical" evidence="13">
    <location>
        <begin position="184"/>
        <end position="205"/>
    </location>
</feature>
<evidence type="ECO:0000313" key="17">
    <source>
        <dbReference type="Proteomes" id="UP000316167"/>
    </source>
</evidence>
<organism evidence="16 17">
    <name type="scientific">Lacibacter cauensis</name>
    <dbReference type="NCBI Taxonomy" id="510947"/>
    <lineage>
        <taxon>Bacteria</taxon>
        <taxon>Pseudomonadati</taxon>
        <taxon>Bacteroidota</taxon>
        <taxon>Chitinophagia</taxon>
        <taxon>Chitinophagales</taxon>
        <taxon>Chitinophagaceae</taxon>
        <taxon>Lacibacter</taxon>
    </lineage>
</organism>
<dbReference type="InterPro" id="IPR005467">
    <property type="entry name" value="His_kinase_dom"/>
</dbReference>
<evidence type="ECO:0000313" key="16">
    <source>
        <dbReference type="EMBL" id="TWI85490.1"/>
    </source>
</evidence>
<keyword evidence="10" id="KW-0902">Two-component regulatory system</keyword>
<evidence type="ECO:0000259" key="15">
    <source>
        <dbReference type="PROSITE" id="PS50110"/>
    </source>
</evidence>
<evidence type="ECO:0000256" key="5">
    <source>
        <dbReference type="ARBA" id="ARBA00022553"/>
    </source>
</evidence>
<dbReference type="InterPro" id="IPR004358">
    <property type="entry name" value="Sig_transdc_His_kin-like_C"/>
</dbReference>
<evidence type="ECO:0000256" key="12">
    <source>
        <dbReference type="PROSITE-ProRule" id="PRU00169"/>
    </source>
</evidence>
<keyword evidence="4" id="KW-1003">Cell membrane</keyword>
<dbReference type="SMART" id="SM00448">
    <property type="entry name" value="REC"/>
    <property type="match status" value="1"/>
</dbReference>
<keyword evidence="17" id="KW-1185">Reference proteome</keyword>
<dbReference type="Pfam" id="PF02518">
    <property type="entry name" value="HATPase_c"/>
    <property type="match status" value="1"/>
</dbReference>
<keyword evidence="11 13" id="KW-0472">Membrane</keyword>
<evidence type="ECO:0000256" key="2">
    <source>
        <dbReference type="ARBA" id="ARBA00004651"/>
    </source>
</evidence>
<feature type="domain" description="Response regulatory" evidence="15">
    <location>
        <begin position="483"/>
        <end position="598"/>
    </location>
</feature>
<comment type="caution">
    <text evidence="16">The sequence shown here is derived from an EMBL/GenBank/DDBJ whole genome shotgun (WGS) entry which is preliminary data.</text>
</comment>
<dbReference type="CDD" id="cd17546">
    <property type="entry name" value="REC_hyHK_CKI1_RcsC-like"/>
    <property type="match status" value="1"/>
</dbReference>
<dbReference type="PROSITE" id="PS50109">
    <property type="entry name" value="HIS_KIN"/>
    <property type="match status" value="1"/>
</dbReference>
<dbReference type="OrthoDB" id="9811889at2"/>
<dbReference type="PROSITE" id="PS50110">
    <property type="entry name" value="RESPONSE_REGULATORY"/>
    <property type="match status" value="1"/>
</dbReference>
<dbReference type="Gene3D" id="1.20.120.160">
    <property type="entry name" value="HPT domain"/>
    <property type="match status" value="1"/>
</dbReference>
<accession>A0A562SXP5</accession>
<feature type="modified residue" description="4-aspartylphosphate" evidence="12">
    <location>
        <position position="532"/>
    </location>
</feature>
<dbReference type="Pfam" id="PF00512">
    <property type="entry name" value="HisKA"/>
    <property type="match status" value="1"/>
</dbReference>
<proteinExistence type="predicted"/>
<dbReference type="Pfam" id="PF05227">
    <property type="entry name" value="CHASE3"/>
    <property type="match status" value="1"/>
</dbReference>
<evidence type="ECO:0000256" key="7">
    <source>
        <dbReference type="ARBA" id="ARBA00022741"/>
    </source>
</evidence>
<feature type="transmembrane region" description="Helical" evidence="13">
    <location>
        <begin position="6"/>
        <end position="25"/>
    </location>
</feature>
<dbReference type="CDD" id="cd16922">
    <property type="entry name" value="HATPase_EvgS-ArcB-TorS-like"/>
    <property type="match status" value="1"/>
</dbReference>
<keyword evidence="5 12" id="KW-0597">Phosphoprotein</keyword>
<dbReference type="InterPro" id="IPR036641">
    <property type="entry name" value="HPT_dom_sf"/>
</dbReference>
<comment type="catalytic activity">
    <reaction evidence="1">
        <text>ATP + protein L-histidine = ADP + protein N-phospho-L-histidine.</text>
        <dbReference type="EC" id="2.7.13.3"/>
    </reaction>
</comment>
<dbReference type="SMART" id="SM00388">
    <property type="entry name" value="HisKA"/>
    <property type="match status" value="1"/>
</dbReference>
<dbReference type="Pfam" id="PF00072">
    <property type="entry name" value="Response_reg"/>
    <property type="match status" value="1"/>
</dbReference>
<dbReference type="EMBL" id="VLLE01000002">
    <property type="protein sequence ID" value="TWI85490.1"/>
    <property type="molecule type" value="Genomic_DNA"/>
</dbReference>
<dbReference type="InterPro" id="IPR003594">
    <property type="entry name" value="HATPase_dom"/>
</dbReference>
<evidence type="ECO:0000256" key="4">
    <source>
        <dbReference type="ARBA" id="ARBA00022475"/>
    </source>
</evidence>
<dbReference type="SUPFAM" id="SSF55874">
    <property type="entry name" value="ATPase domain of HSP90 chaperone/DNA topoisomerase II/histidine kinase"/>
    <property type="match status" value="1"/>
</dbReference>
<gene>
    <name evidence="16" type="ORF">IQ13_0653</name>
</gene>
<dbReference type="PRINTS" id="PR00344">
    <property type="entry name" value="BCTRLSENSOR"/>
</dbReference>
<dbReference type="AlphaFoldDB" id="A0A562SXP5"/>
<evidence type="ECO:0000256" key="9">
    <source>
        <dbReference type="ARBA" id="ARBA00022989"/>
    </source>
</evidence>
<keyword evidence="16" id="KW-0418">Kinase</keyword>
<evidence type="ECO:0000256" key="10">
    <source>
        <dbReference type="ARBA" id="ARBA00023012"/>
    </source>
</evidence>
<evidence type="ECO:0000256" key="8">
    <source>
        <dbReference type="ARBA" id="ARBA00022840"/>
    </source>
</evidence>
<dbReference type="InterPro" id="IPR036890">
    <property type="entry name" value="HATPase_C_sf"/>
</dbReference>
<dbReference type="GO" id="GO:0005524">
    <property type="term" value="F:ATP binding"/>
    <property type="evidence" value="ECO:0007669"/>
    <property type="project" value="UniProtKB-KW"/>
</dbReference>
<dbReference type="RefSeq" id="WP_144884430.1">
    <property type="nucleotide sequence ID" value="NZ_VLLE01000002.1"/>
</dbReference>
<dbReference type="Gene3D" id="3.40.50.2300">
    <property type="match status" value="1"/>
</dbReference>
<dbReference type="PANTHER" id="PTHR45339">
    <property type="entry name" value="HYBRID SIGNAL TRANSDUCTION HISTIDINE KINASE J"/>
    <property type="match status" value="1"/>
</dbReference>
<dbReference type="EC" id="2.7.13.3" evidence="3"/>
<dbReference type="Gene3D" id="1.10.287.130">
    <property type="match status" value="1"/>
</dbReference>
<dbReference type="InterPro" id="IPR011006">
    <property type="entry name" value="CheY-like_superfamily"/>
</dbReference>